<evidence type="ECO:0000313" key="3">
    <source>
        <dbReference type="Proteomes" id="UP000182624"/>
    </source>
</evidence>
<gene>
    <name evidence="2" type="ORF">SAMN04487928_105126</name>
</gene>
<reference evidence="3" key="1">
    <citation type="submission" date="2016-10" db="EMBL/GenBank/DDBJ databases">
        <authorList>
            <person name="Varghese N."/>
            <person name="Submissions S."/>
        </authorList>
    </citation>
    <scope>NUCLEOTIDE SEQUENCE [LARGE SCALE GENOMIC DNA]</scope>
    <source>
        <strain evidence="3">P18</strain>
    </source>
</reference>
<organism evidence="2 3">
    <name type="scientific">Butyrivibrio proteoclasticus</name>
    <dbReference type="NCBI Taxonomy" id="43305"/>
    <lineage>
        <taxon>Bacteria</taxon>
        <taxon>Bacillati</taxon>
        <taxon>Bacillota</taxon>
        <taxon>Clostridia</taxon>
        <taxon>Lachnospirales</taxon>
        <taxon>Lachnospiraceae</taxon>
        <taxon>Butyrivibrio</taxon>
    </lineage>
</organism>
<keyword evidence="1" id="KW-1133">Transmembrane helix</keyword>
<dbReference type="Gene3D" id="3.40.50.10140">
    <property type="entry name" value="Toll/interleukin-1 receptor homology (TIR) domain"/>
    <property type="match status" value="1"/>
</dbReference>
<protein>
    <recommendedName>
        <fullName evidence="4">TIR domain-containing protein</fullName>
    </recommendedName>
</protein>
<evidence type="ECO:0000313" key="2">
    <source>
        <dbReference type="EMBL" id="SFP65778.1"/>
    </source>
</evidence>
<dbReference type="EMBL" id="FOXO01000005">
    <property type="protein sequence ID" value="SFP65778.1"/>
    <property type="molecule type" value="Genomic_DNA"/>
</dbReference>
<evidence type="ECO:0000256" key="1">
    <source>
        <dbReference type="SAM" id="Phobius"/>
    </source>
</evidence>
<proteinExistence type="predicted"/>
<dbReference type="Proteomes" id="UP000182624">
    <property type="component" value="Unassembled WGS sequence"/>
</dbReference>
<keyword evidence="1" id="KW-0812">Transmembrane</keyword>
<keyword evidence="1" id="KW-0472">Membrane</keyword>
<feature type="transmembrane region" description="Helical" evidence="1">
    <location>
        <begin position="120"/>
        <end position="141"/>
    </location>
</feature>
<dbReference type="AlphaFoldDB" id="A0A1I5S4T5"/>
<sequence length="200" mass="22640">MIVVATSADHFEAPWVRNEWSRFLAFMSEDADKRIIPVYKNITAYELPDELSSYQAQDLSKIGALQDLVLGIESLLRNRDTTKKTMSEQDVLSIVKEKEERERLAASEARAKMISKLMKGLLALIAAFLIIIGMVKLLGYINKGYLAPRKVYNTAVAEMNNGNYDKAISAFSTINGFKDSDELYKKCFQLQQEIIVAYIL</sequence>
<keyword evidence="3" id="KW-1185">Reference proteome</keyword>
<dbReference type="InterPro" id="IPR035897">
    <property type="entry name" value="Toll_tir_struct_dom_sf"/>
</dbReference>
<name>A0A1I5S4T5_9FIRM</name>
<accession>A0A1I5S4T5</accession>
<evidence type="ECO:0008006" key="4">
    <source>
        <dbReference type="Google" id="ProtNLM"/>
    </source>
</evidence>